<comment type="caution">
    <text evidence="1">The sequence shown here is derived from an EMBL/GenBank/DDBJ whole genome shotgun (WGS) entry which is preliminary data.</text>
</comment>
<evidence type="ECO:0000313" key="2">
    <source>
        <dbReference type="Proteomes" id="UP000187151"/>
    </source>
</evidence>
<keyword evidence="2" id="KW-1185">Reference proteome</keyword>
<evidence type="ECO:0000313" key="1">
    <source>
        <dbReference type="EMBL" id="OLZ74091.1"/>
    </source>
</evidence>
<gene>
    <name evidence="1" type="ORF">AVW11_01110</name>
</gene>
<reference evidence="1 2" key="1">
    <citation type="submission" date="2016-01" db="EMBL/GenBank/DDBJ databases">
        <title>Streptomyces amritsarensis strain MTCC 11845 genome sequencing and assembly.</title>
        <authorList>
            <person name="Sharma D."/>
            <person name="Nair G.R."/>
            <person name="Kaur G."/>
            <person name="Manhas R.K."/>
            <person name="Mayilraj S."/>
        </authorList>
    </citation>
    <scope>NUCLEOTIDE SEQUENCE [LARGE SCALE GENOMIC DNA]</scope>
    <source>
        <strain evidence="1 2">MTCC 11845</strain>
    </source>
</reference>
<proteinExistence type="predicted"/>
<sequence length="285" mass="29366">MSISGPATGGLLLCRAEPLAVRSPAHLLRVRLLLAPAGAWTVLVPEDKPWLTGGKSAAEVISGWGSAVAARTDRPVLGLWWEGGRAGFSLAGGFRRTVVQEWDAAGRPSGDPGAMRTLAARLGLDPVLDLEELERLTRPDAGPGGDGPARLRALAALLTRAGLAVPPGLAPGEAADRLRASARMAPGAEALEWSGRRDALRARRDAVEAGPLGPWLRGPKARRLGAAQVAAGAPLLLWAARRRSPAWATAGACLLAQGALSLAYDRARAGNQGACGGSGADRARP</sequence>
<dbReference type="EMBL" id="MQUR01000001">
    <property type="protein sequence ID" value="OLZ74091.1"/>
    <property type="molecule type" value="Genomic_DNA"/>
</dbReference>
<accession>A0ABX3GAS3</accession>
<protein>
    <recommendedName>
        <fullName evidence="3">Integral membrane protein</fullName>
    </recommendedName>
</protein>
<evidence type="ECO:0008006" key="3">
    <source>
        <dbReference type="Google" id="ProtNLM"/>
    </source>
</evidence>
<name>A0ABX3GAS3_9ACTN</name>
<organism evidence="1 2">
    <name type="scientific">Streptomyces amritsarensis</name>
    <dbReference type="NCBI Taxonomy" id="681158"/>
    <lineage>
        <taxon>Bacteria</taxon>
        <taxon>Bacillati</taxon>
        <taxon>Actinomycetota</taxon>
        <taxon>Actinomycetes</taxon>
        <taxon>Kitasatosporales</taxon>
        <taxon>Streptomycetaceae</taxon>
        <taxon>Streptomyces</taxon>
    </lineage>
</organism>
<dbReference type="Proteomes" id="UP000187151">
    <property type="component" value="Unassembled WGS sequence"/>
</dbReference>